<dbReference type="InterPro" id="IPR048913">
    <property type="entry name" value="BetaGal_gal-bd"/>
</dbReference>
<reference evidence="15 16" key="1">
    <citation type="journal article" date="2020" name="Nat. Food">
        <title>A phased Vanilla planifolia genome enables genetic improvement of flavour and production.</title>
        <authorList>
            <person name="Hasing T."/>
            <person name="Tang H."/>
            <person name="Brym M."/>
            <person name="Khazi F."/>
            <person name="Huang T."/>
            <person name="Chambers A.H."/>
        </authorList>
    </citation>
    <scope>NUCLEOTIDE SEQUENCE [LARGE SCALE GENOMIC DNA]</scope>
    <source>
        <tissue evidence="15">Leaf</tissue>
    </source>
</reference>
<feature type="chain" id="PRO_5032782388" description="Beta-galactosidase" evidence="13">
    <location>
        <begin position="21"/>
        <end position="832"/>
    </location>
</feature>
<dbReference type="InterPro" id="IPR017853">
    <property type="entry name" value="GH"/>
</dbReference>
<dbReference type="SUPFAM" id="SSF51445">
    <property type="entry name" value="(Trans)glycosidases"/>
    <property type="match status" value="1"/>
</dbReference>
<evidence type="ECO:0000256" key="10">
    <source>
        <dbReference type="ARBA" id="ARBA00023295"/>
    </source>
</evidence>
<dbReference type="GO" id="GO:0030246">
    <property type="term" value="F:carbohydrate binding"/>
    <property type="evidence" value="ECO:0007669"/>
    <property type="project" value="InterPro"/>
</dbReference>
<dbReference type="EMBL" id="JADCNL010000002">
    <property type="protein sequence ID" value="KAG0491536.1"/>
    <property type="molecule type" value="Genomic_DNA"/>
</dbReference>
<dbReference type="InterPro" id="IPR001944">
    <property type="entry name" value="Glycoside_Hdrlase_35"/>
</dbReference>
<dbReference type="InterPro" id="IPR043159">
    <property type="entry name" value="Lectin_gal-bd_sf"/>
</dbReference>
<protein>
    <recommendedName>
        <fullName evidence="4 11">Beta-galactosidase</fullName>
        <ecNumber evidence="4 11">3.2.1.23</ecNumber>
    </recommendedName>
</protein>
<evidence type="ECO:0000256" key="6">
    <source>
        <dbReference type="ARBA" id="ARBA00022525"/>
    </source>
</evidence>
<name>A0A835RMH8_VANPL</name>
<dbReference type="InterPro" id="IPR031330">
    <property type="entry name" value="Gly_Hdrlase_35_cat"/>
</dbReference>
<evidence type="ECO:0000256" key="3">
    <source>
        <dbReference type="ARBA" id="ARBA00009809"/>
    </source>
</evidence>
<dbReference type="FunFam" id="2.60.120.260:FF:000142">
    <property type="entry name" value="Beta-galactosidase"/>
    <property type="match status" value="1"/>
</dbReference>
<comment type="catalytic activity">
    <reaction evidence="1 11">
        <text>Hydrolysis of terminal non-reducing beta-D-galactose residues in beta-D-galactosides.</text>
        <dbReference type="EC" id="3.2.1.23"/>
    </reaction>
</comment>
<dbReference type="GO" id="GO:0048046">
    <property type="term" value="C:apoplast"/>
    <property type="evidence" value="ECO:0007669"/>
    <property type="project" value="UniProtKB-SubCell"/>
</dbReference>
<feature type="domain" description="SUEL-type lectin" evidence="14">
    <location>
        <begin position="735"/>
        <end position="822"/>
    </location>
</feature>
<keyword evidence="9" id="KW-0325">Glycoprotein</keyword>
<dbReference type="Pfam" id="PF13364">
    <property type="entry name" value="BetaGal_ABD2"/>
    <property type="match status" value="1"/>
</dbReference>
<dbReference type="PANTHER" id="PTHR23421">
    <property type="entry name" value="BETA-GALACTOSIDASE RELATED"/>
    <property type="match status" value="1"/>
</dbReference>
<dbReference type="InterPro" id="IPR008979">
    <property type="entry name" value="Galactose-bd-like_sf"/>
</dbReference>
<evidence type="ECO:0000256" key="12">
    <source>
        <dbReference type="RuleBase" id="RU003679"/>
    </source>
</evidence>
<dbReference type="AlphaFoldDB" id="A0A835RMH8"/>
<dbReference type="PRINTS" id="PR00742">
    <property type="entry name" value="GLHYDRLASE35"/>
</dbReference>
<accession>A0A835RMH8</accession>
<evidence type="ECO:0000313" key="16">
    <source>
        <dbReference type="Proteomes" id="UP000636800"/>
    </source>
</evidence>
<dbReference type="InterPro" id="IPR041392">
    <property type="entry name" value="GHD"/>
</dbReference>
<keyword evidence="10 11" id="KW-0326">Glycosidase</keyword>
<evidence type="ECO:0000256" key="13">
    <source>
        <dbReference type="SAM" id="SignalP"/>
    </source>
</evidence>
<evidence type="ECO:0000256" key="9">
    <source>
        <dbReference type="ARBA" id="ARBA00023180"/>
    </source>
</evidence>
<keyword evidence="6" id="KW-0964">Secreted</keyword>
<dbReference type="FunFam" id="2.60.120.260:FF:000050">
    <property type="entry name" value="Beta-galactosidase"/>
    <property type="match status" value="1"/>
</dbReference>
<dbReference type="Proteomes" id="UP000636800">
    <property type="component" value="Chromosome 2"/>
</dbReference>
<dbReference type="PROSITE" id="PS50228">
    <property type="entry name" value="SUEL_LECTIN"/>
    <property type="match status" value="1"/>
</dbReference>
<dbReference type="Pfam" id="PF17834">
    <property type="entry name" value="GHD"/>
    <property type="match status" value="1"/>
</dbReference>
<dbReference type="FunFam" id="3.20.20.80:FF:000006">
    <property type="entry name" value="Beta-galactosidase"/>
    <property type="match status" value="1"/>
</dbReference>
<keyword evidence="8 11" id="KW-0378">Hydrolase</keyword>
<feature type="signal peptide" evidence="13">
    <location>
        <begin position="1"/>
        <end position="20"/>
    </location>
</feature>
<evidence type="ECO:0000256" key="11">
    <source>
        <dbReference type="RuleBase" id="RU000675"/>
    </source>
</evidence>
<evidence type="ECO:0000256" key="5">
    <source>
        <dbReference type="ARBA" id="ARBA00022523"/>
    </source>
</evidence>
<evidence type="ECO:0000256" key="1">
    <source>
        <dbReference type="ARBA" id="ARBA00001412"/>
    </source>
</evidence>
<dbReference type="GO" id="GO:0004565">
    <property type="term" value="F:beta-galactosidase activity"/>
    <property type="evidence" value="ECO:0007669"/>
    <property type="project" value="UniProtKB-EC"/>
</dbReference>
<dbReference type="Gene3D" id="2.60.120.740">
    <property type="match status" value="1"/>
</dbReference>
<evidence type="ECO:0000256" key="2">
    <source>
        <dbReference type="ARBA" id="ARBA00004271"/>
    </source>
</evidence>
<evidence type="ECO:0000256" key="7">
    <source>
        <dbReference type="ARBA" id="ARBA00022729"/>
    </source>
</evidence>
<dbReference type="Pfam" id="PF21467">
    <property type="entry name" value="BetaGal_gal-bd"/>
    <property type="match status" value="1"/>
</dbReference>
<comment type="caution">
    <text evidence="15">The sequence shown here is derived from an EMBL/GenBank/DDBJ whole genome shotgun (WGS) entry which is preliminary data.</text>
</comment>
<evidence type="ECO:0000256" key="4">
    <source>
        <dbReference type="ARBA" id="ARBA00012756"/>
    </source>
</evidence>
<dbReference type="PROSITE" id="PS01182">
    <property type="entry name" value="GLYCOSYL_HYDROL_F35"/>
    <property type="match status" value="1"/>
</dbReference>
<dbReference type="GO" id="GO:0005975">
    <property type="term" value="P:carbohydrate metabolic process"/>
    <property type="evidence" value="ECO:0007669"/>
    <property type="project" value="InterPro"/>
</dbReference>
<dbReference type="CDD" id="cd22842">
    <property type="entry name" value="Gal_Rha_Lectin_BGal"/>
    <property type="match status" value="1"/>
</dbReference>
<dbReference type="Gene3D" id="3.20.20.80">
    <property type="entry name" value="Glycosidases"/>
    <property type="match status" value="1"/>
</dbReference>
<dbReference type="OrthoDB" id="198857at2759"/>
<evidence type="ECO:0000256" key="8">
    <source>
        <dbReference type="ARBA" id="ARBA00022801"/>
    </source>
</evidence>
<keyword evidence="16" id="KW-1185">Reference proteome</keyword>
<dbReference type="FunFam" id="2.60.120.740:FF:000002">
    <property type="entry name" value="Beta-galactosidase"/>
    <property type="match status" value="1"/>
</dbReference>
<comment type="subcellular location">
    <subcellularLocation>
        <location evidence="2">Secreted</location>
        <location evidence="2">Extracellular space</location>
        <location evidence="2">Apoplast</location>
    </subcellularLocation>
</comment>
<dbReference type="InterPro" id="IPR025300">
    <property type="entry name" value="BetaGal_jelly_roll_dom"/>
</dbReference>
<dbReference type="InterPro" id="IPR000922">
    <property type="entry name" value="Lectin_gal-bd_dom"/>
</dbReference>
<dbReference type="Gene3D" id="2.60.120.260">
    <property type="entry name" value="Galactose-binding domain-like"/>
    <property type="match status" value="2"/>
</dbReference>
<dbReference type="Pfam" id="PF02140">
    <property type="entry name" value="SUEL_Lectin"/>
    <property type="match status" value="1"/>
</dbReference>
<evidence type="ECO:0000313" key="15">
    <source>
        <dbReference type="EMBL" id="KAG0491536.1"/>
    </source>
</evidence>
<comment type="similarity">
    <text evidence="3 12">Belongs to the glycosyl hydrolase 35 family.</text>
</comment>
<dbReference type="EC" id="3.2.1.23" evidence="4 11"/>
<gene>
    <name evidence="15" type="ORF">HPP92_004934</name>
</gene>
<keyword evidence="5" id="KW-0052">Apoplast</keyword>
<sequence>MQTALLSLIFAAAFVVSAHGKGETPVTYDARSLIINGKQELLLSGSVHYPRSTPEMWPGIIAKAKIGGLNVIQTYVFWNVHEPLQGKYNFEGRYDLVKFVKLIQQNGMYVNLRIGPFIQAEWNHGGFPFWLREVKDITFRTNNPQFKYHMEKFVRKIVNMMMEEKLFASQGGPIILAQIENEYNMVQAAFKEGGKKYIKWASEMAISLGTGVPWMMCKQQDAPGPVINACNGRNCGDTWIGPNHPTKPLVWAENWTAQYRVFGDPPSQRSAEDLAYSVARFFSKNGTLANYYMYHGGTNFGRTGSAYVSTRYYDEAPLDEYGMQREPKWGHLKDLHQALKLSKKALLWGSDSLVPLGNSLEARVYEIPSQKVCTAFLTNTHQADATVNFRGVEYFLPRRSISILPDCRTVVYNTQRVNAQHNSRSFIPFVETKKKLKWKMYRDHIPRYQDQGIIHNSEPLELMKTTKDTTDYLWYTTSFKLDQEDLPMRHDISPVLQISSLGHAVHAFANGKYLGNAHGSKIEKSFVFKKPMKLHTGTNHITILAMTVGFPDSGAYLEHRMAGVHSVHVQGLNTGTLDLTRNGWGHQVGLIGEKLQIYTKEGANRIQWSKSERNVPITWYKRYFDAPPGDDPVVFDMSSMTKGLAWVNGECIGRYWVSNVSPLGTPTQTVYHVPRAFLKTTENLMVVFDETGGDPNGIRILTARRDDICTYVSQFHPSSIRSWSRKEGQLISSVEDVKPEAHLKCPKSKVIKSVTFASFGNPSGICGNYTIGSCHAPQTQSIVEKACLGKRSCVLPVKVEAYGADANCPGTKATLAVQVACGAKIENHMRML</sequence>
<dbReference type="SUPFAM" id="SSF49785">
    <property type="entry name" value="Galactose-binding domain-like"/>
    <property type="match status" value="2"/>
</dbReference>
<organism evidence="15 16">
    <name type="scientific">Vanilla planifolia</name>
    <name type="common">Vanilla</name>
    <dbReference type="NCBI Taxonomy" id="51239"/>
    <lineage>
        <taxon>Eukaryota</taxon>
        <taxon>Viridiplantae</taxon>
        <taxon>Streptophyta</taxon>
        <taxon>Embryophyta</taxon>
        <taxon>Tracheophyta</taxon>
        <taxon>Spermatophyta</taxon>
        <taxon>Magnoliopsida</taxon>
        <taxon>Liliopsida</taxon>
        <taxon>Asparagales</taxon>
        <taxon>Orchidaceae</taxon>
        <taxon>Vanilloideae</taxon>
        <taxon>Vanilleae</taxon>
        <taxon>Vanilla</taxon>
    </lineage>
</organism>
<dbReference type="Pfam" id="PF01301">
    <property type="entry name" value="Glyco_hydro_35"/>
    <property type="match status" value="1"/>
</dbReference>
<dbReference type="InterPro" id="IPR019801">
    <property type="entry name" value="Glyco_hydro_35_CS"/>
</dbReference>
<proteinExistence type="inferred from homology"/>
<keyword evidence="7 13" id="KW-0732">Signal</keyword>
<evidence type="ECO:0000259" key="14">
    <source>
        <dbReference type="PROSITE" id="PS50228"/>
    </source>
</evidence>